<dbReference type="PANTHER" id="PTHR42342:SF1">
    <property type="entry name" value="STATIONARY PHASE PROTEIN 5"/>
    <property type="match status" value="1"/>
</dbReference>
<dbReference type="EMBL" id="JAULSY010000044">
    <property type="protein sequence ID" value="KAK0669372.1"/>
    <property type="molecule type" value="Genomic_DNA"/>
</dbReference>
<evidence type="ECO:0008006" key="3">
    <source>
        <dbReference type="Google" id="ProtNLM"/>
    </source>
</evidence>
<dbReference type="AlphaFoldDB" id="A0AA40DCW0"/>
<evidence type="ECO:0000313" key="1">
    <source>
        <dbReference type="EMBL" id="KAK0669372.1"/>
    </source>
</evidence>
<dbReference type="InterPro" id="IPR038816">
    <property type="entry name" value="Stationary_phase_5"/>
</dbReference>
<dbReference type="Proteomes" id="UP001174997">
    <property type="component" value="Unassembled WGS sequence"/>
</dbReference>
<name>A0AA40DCW0_9PEZI</name>
<accession>A0AA40DCW0</accession>
<proteinExistence type="predicted"/>
<sequence length="441" mass="46675">MSPSAGGVLATAALRALRKNLASTSKMVAKLVRSKLAATRATVAELQPIAVRSNPRQPIHPAAFLRQQKRAGGSKWYSTAHFNAAVRRYLSTGNAGQSNAGGFRFDRSKLPISNTSRAVAQLTARAPFASTLRPNLTGGALPRTAGGYAMPGCGRAGGARFFSHTPAAPAQVVQNVSQAMRAFWLSGQRAKYDGLGSNGEKRYRAVGATEEAARARMGYTPRNAPGSFIDFQVGPTITALSPLGAALPLGATATKGTATLNEEGFLDVLSVDFARVLKDLAAVMTDLKKVSDLGDLPIALEKGNVLRIRFPGVDAQTVERLCDDIGVQRGVIGQDPDFDLSVGVPVALRFPFAPGGSCAHTMTSPGGSLRSHGSESSDVEEAFFVEEIEENPWHLSSLEDCEEGYESATPLELGSSTSGDYEGLEGIYRFIEECDRAKGLL</sequence>
<protein>
    <recommendedName>
        <fullName evidence="3">Casein kinase II beta 2 subunit</fullName>
    </recommendedName>
</protein>
<evidence type="ECO:0000313" key="2">
    <source>
        <dbReference type="Proteomes" id="UP001174997"/>
    </source>
</evidence>
<comment type="caution">
    <text evidence="1">The sequence shown here is derived from an EMBL/GenBank/DDBJ whole genome shotgun (WGS) entry which is preliminary data.</text>
</comment>
<dbReference type="GO" id="GO:0043248">
    <property type="term" value="P:proteasome assembly"/>
    <property type="evidence" value="ECO:0007669"/>
    <property type="project" value="TreeGrafter"/>
</dbReference>
<organism evidence="1 2">
    <name type="scientific">Cercophora samala</name>
    <dbReference type="NCBI Taxonomy" id="330535"/>
    <lineage>
        <taxon>Eukaryota</taxon>
        <taxon>Fungi</taxon>
        <taxon>Dikarya</taxon>
        <taxon>Ascomycota</taxon>
        <taxon>Pezizomycotina</taxon>
        <taxon>Sordariomycetes</taxon>
        <taxon>Sordariomycetidae</taxon>
        <taxon>Sordariales</taxon>
        <taxon>Lasiosphaeriaceae</taxon>
        <taxon>Cercophora</taxon>
    </lineage>
</organism>
<gene>
    <name evidence="1" type="ORF">QBC41DRAFT_109919</name>
</gene>
<reference evidence="1" key="1">
    <citation type="submission" date="2023-06" db="EMBL/GenBank/DDBJ databases">
        <title>Genome-scale phylogeny and comparative genomics of the fungal order Sordariales.</title>
        <authorList>
            <consortium name="Lawrence Berkeley National Laboratory"/>
            <person name="Hensen N."/>
            <person name="Bonometti L."/>
            <person name="Westerberg I."/>
            <person name="Brannstrom I.O."/>
            <person name="Guillou S."/>
            <person name="Cros-Aarteil S."/>
            <person name="Calhoun S."/>
            <person name="Haridas S."/>
            <person name="Kuo A."/>
            <person name="Mondo S."/>
            <person name="Pangilinan J."/>
            <person name="Riley R."/>
            <person name="Labutti K."/>
            <person name="Andreopoulos B."/>
            <person name="Lipzen A."/>
            <person name="Chen C."/>
            <person name="Yanf M."/>
            <person name="Daum C."/>
            <person name="Ng V."/>
            <person name="Clum A."/>
            <person name="Steindorff A."/>
            <person name="Ohm R."/>
            <person name="Martin F."/>
            <person name="Silar P."/>
            <person name="Natvig D."/>
            <person name="Lalanne C."/>
            <person name="Gautier V."/>
            <person name="Ament-Velasquez S.L."/>
            <person name="Kruys A."/>
            <person name="Hutchinson M.I."/>
            <person name="Powell A.J."/>
            <person name="Barry K."/>
            <person name="Miller A.N."/>
            <person name="Grigoriev I.V."/>
            <person name="Debuchy R."/>
            <person name="Gladieux P."/>
            <person name="Thoren M.H."/>
            <person name="Johannesson H."/>
        </authorList>
    </citation>
    <scope>NUCLEOTIDE SEQUENCE</scope>
    <source>
        <strain evidence="1">CBS 307.81</strain>
    </source>
</reference>
<dbReference type="PANTHER" id="PTHR42342">
    <property type="entry name" value="STATIONARY PHASE PROTEIN 5"/>
    <property type="match status" value="1"/>
</dbReference>
<keyword evidence="2" id="KW-1185">Reference proteome</keyword>
<dbReference type="GO" id="GO:0070628">
    <property type="term" value="F:proteasome binding"/>
    <property type="evidence" value="ECO:0007669"/>
    <property type="project" value="InterPro"/>
</dbReference>